<organism evidence="3 4">
    <name type="scientific">Cohnella fermenti</name>
    <dbReference type="NCBI Taxonomy" id="2565925"/>
    <lineage>
        <taxon>Bacteria</taxon>
        <taxon>Bacillati</taxon>
        <taxon>Bacillota</taxon>
        <taxon>Bacilli</taxon>
        <taxon>Bacillales</taxon>
        <taxon>Paenibacillaceae</taxon>
        <taxon>Cohnella</taxon>
    </lineage>
</organism>
<evidence type="ECO:0000259" key="2">
    <source>
        <dbReference type="Pfam" id="PF00296"/>
    </source>
</evidence>
<dbReference type="Proteomes" id="UP000310636">
    <property type="component" value="Unassembled WGS sequence"/>
</dbReference>
<dbReference type="AlphaFoldDB" id="A0A4S4BFU2"/>
<feature type="domain" description="Luciferase-like" evidence="2">
    <location>
        <begin position="3"/>
        <end position="305"/>
    </location>
</feature>
<dbReference type="Pfam" id="PF00296">
    <property type="entry name" value="Bac_luciferase"/>
    <property type="match status" value="1"/>
</dbReference>
<name>A0A4S4BFU2_9BACL</name>
<comment type="similarity">
    <text evidence="1">To bacterial alkanal monooxygenase alpha and beta chains.</text>
</comment>
<dbReference type="InterPro" id="IPR050766">
    <property type="entry name" value="Bact_Lucif_Oxidored"/>
</dbReference>
<dbReference type="PANTHER" id="PTHR30137:SF19">
    <property type="entry name" value="LUCIFERASE-LIKE MONOOXYGENASE"/>
    <property type="match status" value="1"/>
</dbReference>
<proteinExistence type="predicted"/>
<evidence type="ECO:0000313" key="3">
    <source>
        <dbReference type="EMBL" id="THF73107.1"/>
    </source>
</evidence>
<keyword evidence="4" id="KW-1185">Reference proteome</keyword>
<evidence type="ECO:0000313" key="4">
    <source>
        <dbReference type="Proteomes" id="UP000310636"/>
    </source>
</evidence>
<accession>A0A4S4BFU2</accession>
<evidence type="ECO:0000256" key="1">
    <source>
        <dbReference type="ARBA" id="ARBA00007789"/>
    </source>
</evidence>
<gene>
    <name evidence="3" type="ORF">E6C55_30690</name>
</gene>
<protein>
    <submittedName>
        <fullName evidence="3">LLM class flavin-dependent oxidoreductase</fullName>
    </submittedName>
</protein>
<dbReference type="PANTHER" id="PTHR30137">
    <property type="entry name" value="LUCIFERASE-LIKE MONOOXYGENASE"/>
    <property type="match status" value="1"/>
</dbReference>
<dbReference type="EMBL" id="SSOB01000063">
    <property type="protein sequence ID" value="THF73107.1"/>
    <property type="molecule type" value="Genomic_DNA"/>
</dbReference>
<dbReference type="NCBIfam" id="TIGR03558">
    <property type="entry name" value="oxido_grp_1"/>
    <property type="match status" value="1"/>
</dbReference>
<dbReference type="InterPro" id="IPR036661">
    <property type="entry name" value="Luciferase-like_sf"/>
</dbReference>
<dbReference type="GO" id="GO:0016705">
    <property type="term" value="F:oxidoreductase activity, acting on paired donors, with incorporation or reduction of molecular oxygen"/>
    <property type="evidence" value="ECO:0007669"/>
    <property type="project" value="InterPro"/>
</dbReference>
<dbReference type="CDD" id="cd00347">
    <property type="entry name" value="Flavin_utilizing_monoxygenases"/>
    <property type="match status" value="1"/>
</dbReference>
<dbReference type="InterPro" id="IPR011251">
    <property type="entry name" value="Luciferase-like_dom"/>
</dbReference>
<dbReference type="GO" id="GO:0005829">
    <property type="term" value="C:cytosol"/>
    <property type="evidence" value="ECO:0007669"/>
    <property type="project" value="TreeGrafter"/>
</dbReference>
<dbReference type="InterPro" id="IPR019949">
    <property type="entry name" value="CmoO-like"/>
</dbReference>
<reference evidence="3 4" key="1">
    <citation type="submission" date="2019-04" db="EMBL/GenBank/DDBJ databases">
        <title>Cohnella sp. nov. isolated from preserved vegetables.</title>
        <authorList>
            <person name="Lin S.-Y."/>
            <person name="Hung M.-H."/>
            <person name="Young C.-C."/>
        </authorList>
    </citation>
    <scope>NUCLEOTIDE SEQUENCE [LARGE SCALE GENOMIC DNA]</scope>
    <source>
        <strain evidence="3 4">CC-MHH1044</strain>
    </source>
</reference>
<comment type="caution">
    <text evidence="3">The sequence shown here is derived from an EMBL/GenBank/DDBJ whole genome shotgun (WGS) entry which is preliminary data.</text>
</comment>
<dbReference type="SUPFAM" id="SSF51679">
    <property type="entry name" value="Bacterial luciferase-like"/>
    <property type="match status" value="1"/>
</dbReference>
<dbReference type="Gene3D" id="3.20.20.30">
    <property type="entry name" value="Luciferase-like domain"/>
    <property type="match status" value="1"/>
</dbReference>
<dbReference type="FunFam" id="3.20.20.30:FF:000002">
    <property type="entry name" value="LLM class flavin-dependent oxidoreductase"/>
    <property type="match status" value="1"/>
</dbReference>
<dbReference type="OrthoDB" id="9780518at2"/>
<sequence>MLELGVLDQSVIGPGESATTALWQTVELARRTEKLGYSRFWVSEHHDSGSLAGSSPEVLLAAIGAHTSRIRIGSGGVLLPHYSPYKVAENFRVLEALFPGRVDLGIGRAPGGFPLSSLALRGPAAPVQDDGMPDKLRELGAYLETGQALPAEHPLHGLIASPRVASAPEIWLLGSSDVSAALASRLGARFSFAHFINGEGGQRAVAQYAASFRPGMLGTRAQASICVFVVCAETDERAEREAKAADLRLLYQEKGERHRPYPSVEEAEAYPYTEWERARTAINRRRMVVGGPERVRDSLQELADSYRASELLVVCPIADFRARVRCYELLAALFLRRSFG</sequence>